<accession>A0A0A9E2E3</accession>
<dbReference type="AlphaFoldDB" id="A0A0A9E2E3"/>
<proteinExistence type="predicted"/>
<reference evidence="1" key="1">
    <citation type="submission" date="2014-09" db="EMBL/GenBank/DDBJ databases">
        <authorList>
            <person name="Magalhaes I.L.F."/>
            <person name="Oliveira U."/>
            <person name="Santos F.R."/>
            <person name="Vidigal T.H.D.A."/>
            <person name="Brescovit A.D."/>
            <person name="Santos A.J."/>
        </authorList>
    </citation>
    <scope>NUCLEOTIDE SEQUENCE</scope>
    <source>
        <tissue evidence="1">Shoot tissue taken approximately 20 cm above the soil surface</tissue>
    </source>
</reference>
<evidence type="ECO:0000313" key="1">
    <source>
        <dbReference type="EMBL" id="JAD90127.1"/>
    </source>
</evidence>
<protein>
    <submittedName>
        <fullName evidence="1">Uncharacterized protein</fullName>
    </submittedName>
</protein>
<organism evidence="1">
    <name type="scientific">Arundo donax</name>
    <name type="common">Giant reed</name>
    <name type="synonym">Donax arundinaceus</name>
    <dbReference type="NCBI Taxonomy" id="35708"/>
    <lineage>
        <taxon>Eukaryota</taxon>
        <taxon>Viridiplantae</taxon>
        <taxon>Streptophyta</taxon>
        <taxon>Embryophyta</taxon>
        <taxon>Tracheophyta</taxon>
        <taxon>Spermatophyta</taxon>
        <taxon>Magnoliopsida</taxon>
        <taxon>Liliopsida</taxon>
        <taxon>Poales</taxon>
        <taxon>Poaceae</taxon>
        <taxon>PACMAD clade</taxon>
        <taxon>Arundinoideae</taxon>
        <taxon>Arundineae</taxon>
        <taxon>Arundo</taxon>
    </lineage>
</organism>
<name>A0A0A9E2E3_ARUDO</name>
<sequence length="60" mass="6819">MGQAIIQERLNYSQTNHTNQSPIAISSPIAVSKLHFHEIKSIHALCSMHHAYTPHREVLM</sequence>
<reference evidence="1" key="2">
    <citation type="journal article" date="2015" name="Data Brief">
        <title>Shoot transcriptome of the giant reed, Arundo donax.</title>
        <authorList>
            <person name="Barrero R.A."/>
            <person name="Guerrero F.D."/>
            <person name="Moolhuijzen P."/>
            <person name="Goolsby J.A."/>
            <person name="Tidwell J."/>
            <person name="Bellgard S.E."/>
            <person name="Bellgard M.I."/>
        </authorList>
    </citation>
    <scope>NUCLEOTIDE SEQUENCE</scope>
    <source>
        <tissue evidence="1">Shoot tissue taken approximately 20 cm above the soil surface</tissue>
    </source>
</reference>
<dbReference type="EMBL" id="GBRH01207768">
    <property type="protein sequence ID" value="JAD90127.1"/>
    <property type="molecule type" value="Transcribed_RNA"/>
</dbReference>